<feature type="transmembrane region" description="Helical" evidence="1">
    <location>
        <begin position="244"/>
        <end position="264"/>
    </location>
</feature>
<evidence type="ECO:0000313" key="2">
    <source>
        <dbReference type="EMBL" id="NMD49833.1"/>
    </source>
</evidence>
<organism evidence="2 3">
    <name type="scientific">Streptococcus ratti</name>
    <dbReference type="NCBI Taxonomy" id="1341"/>
    <lineage>
        <taxon>Bacteria</taxon>
        <taxon>Bacillati</taxon>
        <taxon>Bacillota</taxon>
        <taxon>Bacilli</taxon>
        <taxon>Lactobacillales</taxon>
        <taxon>Streptococcaceae</taxon>
        <taxon>Streptococcus</taxon>
    </lineage>
</organism>
<proteinExistence type="predicted"/>
<feature type="transmembrane region" description="Helical" evidence="1">
    <location>
        <begin position="303"/>
        <end position="325"/>
    </location>
</feature>
<dbReference type="InterPro" id="IPR018580">
    <property type="entry name" value="Uncharacterised_YfhO"/>
</dbReference>
<feature type="transmembrane region" description="Helical" evidence="1">
    <location>
        <begin position="144"/>
        <end position="162"/>
    </location>
</feature>
<reference evidence="2 3" key="1">
    <citation type="submission" date="2020-04" db="EMBL/GenBank/DDBJ databases">
        <title>MicrobeNet Type strains.</title>
        <authorList>
            <person name="Nicholson A.C."/>
        </authorList>
    </citation>
    <scope>NUCLEOTIDE SEQUENCE [LARGE SCALE GENOMIC DNA]</scope>
    <source>
        <strain evidence="2 3">DSM 22768</strain>
    </source>
</reference>
<dbReference type="Pfam" id="PF09586">
    <property type="entry name" value="YfhO"/>
    <property type="match status" value="1"/>
</dbReference>
<keyword evidence="1" id="KW-1133">Transmembrane helix</keyword>
<dbReference type="PANTHER" id="PTHR38454:SF1">
    <property type="entry name" value="INTEGRAL MEMBRANE PROTEIN"/>
    <property type="match status" value="1"/>
</dbReference>
<sequence length="879" mass="101132">MKRYEFFVALYFTIYHLKKHKQSFIFYCISFVLPAFIMFTVLFTKSIYWGSETTLLASDGFHQYVNFDTLIRNIFHGTDSLFYSFKGGLGFNVFALMSYYLGSFLTPLTYFFTVQTMADAFYLFTLIKFGLIGLSAFYCMNQLYPSIAKHLVLILSTSYALMSFTTSQLELNNWLDIFILLPLILLGLDRLINKKGLTLYFLTLSYLFIQNYFFGFMTAIFLLLWFFVQTSWHFKERIKRFADFALVSLFSAFTSAFMLLPALFDLSSHGEKAADHFAILSADLSLFDLFAKNMVGSYDTTKYGSIPTIYIGLFPLILALAFFFIKTIKGSVKIAYLLLIVFIIASFIFQPLDLFWQGMHSPNMFLHRYSWVLSIVILMMAAETLSRTKYLTFKSFFPAFVLLGLGFTGVFFSKENYDFLTPAQFILTGLFLTGYGTILFIFFNKGISQKLIISFTLIFTVFELSLNSFFQIEGIENDWNFPSRNVYEDNVKEVDNYVKLADRETSGFFRLEKLFHQTLNDGMKFNYNSISQFSSVKNTLSAELLNALGYYSQGNHAFINYHNNTVLMDSLFSVAYNISSQDPDKFGFQLRKSGKHYSLYKNSYHLPLALMSKGVYNDVKLNSDPLNNQEKIVKELTGVKDRFFTEIPILSSKNGQILNGRTAVTDFKGSQAKVYYNVKVPANSQLYVNLPNISFSNEEERNILLTVKNRKMQQTADDSYYLFNLGHYKQEQLLTFKFDFPNNKTVSYDLPHVYALNLTAYQKAIAQLKDSAVKVSTRGNQIVTSYTAKKKSSLIYTLPYDKGWSAVQSGKKLNIQKAQKGFMKITVKKGQGKITMTFIPQGLYLGILISFLGLFLFILFRFITKNLLGLTRHQETEEL</sequence>
<feature type="transmembrane region" description="Helical" evidence="1">
    <location>
        <begin position="89"/>
        <end position="113"/>
    </location>
</feature>
<name>A0A7X9LES0_STRRT</name>
<keyword evidence="1" id="KW-0472">Membrane</keyword>
<feature type="transmembrane region" description="Helical" evidence="1">
    <location>
        <begin position="364"/>
        <end position="383"/>
    </location>
</feature>
<gene>
    <name evidence="2" type="ORF">HHO37_09200</name>
</gene>
<keyword evidence="1" id="KW-0812">Transmembrane</keyword>
<feature type="transmembrane region" description="Helical" evidence="1">
    <location>
        <begin position="120"/>
        <end position="138"/>
    </location>
</feature>
<evidence type="ECO:0000256" key="1">
    <source>
        <dbReference type="SAM" id="Phobius"/>
    </source>
</evidence>
<feature type="transmembrane region" description="Helical" evidence="1">
    <location>
        <begin position="334"/>
        <end position="352"/>
    </location>
</feature>
<dbReference type="Proteomes" id="UP000532121">
    <property type="component" value="Unassembled WGS sequence"/>
</dbReference>
<feature type="transmembrane region" description="Helical" evidence="1">
    <location>
        <begin position="174"/>
        <end position="192"/>
    </location>
</feature>
<accession>A0A7X9LES0</accession>
<dbReference type="PANTHER" id="PTHR38454">
    <property type="entry name" value="INTEGRAL MEMBRANE PROTEIN-RELATED"/>
    <property type="match status" value="1"/>
</dbReference>
<feature type="transmembrane region" description="Helical" evidence="1">
    <location>
        <begin position="451"/>
        <end position="470"/>
    </location>
</feature>
<dbReference type="RefSeq" id="WP_193523952.1">
    <property type="nucleotide sequence ID" value="NZ_JABASA010000024.1"/>
</dbReference>
<dbReference type="EMBL" id="JABASA010000024">
    <property type="protein sequence ID" value="NMD49833.1"/>
    <property type="molecule type" value="Genomic_DNA"/>
</dbReference>
<feature type="transmembrane region" description="Helical" evidence="1">
    <location>
        <begin position="425"/>
        <end position="444"/>
    </location>
</feature>
<feature type="transmembrane region" description="Helical" evidence="1">
    <location>
        <begin position="843"/>
        <end position="863"/>
    </location>
</feature>
<evidence type="ECO:0000313" key="3">
    <source>
        <dbReference type="Proteomes" id="UP000532121"/>
    </source>
</evidence>
<comment type="caution">
    <text evidence="2">The sequence shown here is derived from an EMBL/GenBank/DDBJ whole genome shotgun (WGS) entry which is preliminary data.</text>
</comment>
<feature type="transmembrane region" description="Helical" evidence="1">
    <location>
        <begin position="24"/>
        <end position="43"/>
    </location>
</feature>
<feature type="transmembrane region" description="Helical" evidence="1">
    <location>
        <begin position="212"/>
        <end position="232"/>
    </location>
</feature>
<dbReference type="AlphaFoldDB" id="A0A7X9LES0"/>
<protein>
    <submittedName>
        <fullName evidence="2">YfhO family protein</fullName>
    </submittedName>
</protein>
<feature type="transmembrane region" description="Helical" evidence="1">
    <location>
        <begin position="395"/>
        <end position="413"/>
    </location>
</feature>